<sequence>MPTIHFNIDQTTGIVAASAALATTCFASYKAGSSSVCTPTVKARRGLQERRKKFEKSLLDSSPDDAEKNNLSLGELDIRRKSQIAIGGPTDHSGEVVVSTVPNFDLNSTIFGSLTGALPRTVQKSKIAVELFWSDLAIARIEKAYEIVPAPPSYKKGLMEFMQEDCDFAIEHADGSFMDHLKFCHDYCVYNAPGLSPTPLFLHSIMGVGTNFFPMSKNLIPKLKTLVTPADFTQIEAFPSILRLILGTNLLFDISVNSHRLDSLTSLKFHRVIDNEPLTLSGAELWMQLNYQLIHTLDFLPAASWLNQMDDGFMNAFIDLHRILSSSSKMLCKVDYTAGSGESTTDGIPVTLGSIIRGLVPDFIIKKLAEKAIGKFSKAIGHELTYELVWA</sequence>
<proteinExistence type="predicted"/>
<comment type="caution">
    <text evidence="1">The sequence shown here is derived from an EMBL/GenBank/DDBJ whole genome shotgun (WGS) entry which is preliminary data.</text>
</comment>
<dbReference type="EMBL" id="BRYA01000067">
    <property type="protein sequence ID" value="GMI36651.1"/>
    <property type="molecule type" value="Genomic_DNA"/>
</dbReference>
<keyword evidence="2" id="KW-1185">Reference proteome</keyword>
<reference evidence="2" key="1">
    <citation type="journal article" date="2023" name="Commun. Biol.">
        <title>Genome analysis of Parmales, the sister group of diatoms, reveals the evolutionary specialization of diatoms from phago-mixotrophs to photoautotrophs.</title>
        <authorList>
            <person name="Ban H."/>
            <person name="Sato S."/>
            <person name="Yoshikawa S."/>
            <person name="Yamada K."/>
            <person name="Nakamura Y."/>
            <person name="Ichinomiya M."/>
            <person name="Sato N."/>
            <person name="Blanc-Mathieu R."/>
            <person name="Endo H."/>
            <person name="Kuwata A."/>
            <person name="Ogata H."/>
        </authorList>
    </citation>
    <scope>NUCLEOTIDE SEQUENCE [LARGE SCALE GENOMIC DNA]</scope>
</reference>
<evidence type="ECO:0000313" key="2">
    <source>
        <dbReference type="Proteomes" id="UP001165065"/>
    </source>
</evidence>
<organism evidence="1 2">
    <name type="scientific">Triparma columacea</name>
    <dbReference type="NCBI Taxonomy" id="722753"/>
    <lineage>
        <taxon>Eukaryota</taxon>
        <taxon>Sar</taxon>
        <taxon>Stramenopiles</taxon>
        <taxon>Ochrophyta</taxon>
        <taxon>Bolidophyceae</taxon>
        <taxon>Parmales</taxon>
        <taxon>Triparmaceae</taxon>
        <taxon>Triparma</taxon>
    </lineage>
</organism>
<dbReference type="OrthoDB" id="539213at2759"/>
<evidence type="ECO:0000313" key="1">
    <source>
        <dbReference type="EMBL" id="GMI36651.1"/>
    </source>
</evidence>
<protein>
    <submittedName>
        <fullName evidence="1">Uncharacterized protein</fullName>
    </submittedName>
</protein>
<accession>A0A9W7L7U4</accession>
<dbReference type="Proteomes" id="UP001165065">
    <property type="component" value="Unassembled WGS sequence"/>
</dbReference>
<dbReference type="AlphaFoldDB" id="A0A9W7L7U4"/>
<gene>
    <name evidence="1" type="ORF">TrCOL_g9960</name>
</gene>
<name>A0A9W7L7U4_9STRA</name>